<proteinExistence type="predicted"/>
<accession>A0A1W6MUC8</accession>
<dbReference type="KEGG" id="mbry:B1812_08525"/>
<dbReference type="STRING" id="655015.B1812_08525"/>
<reference evidence="1 2" key="1">
    <citation type="submission" date="2017-02" db="EMBL/GenBank/DDBJ databases">
        <authorList>
            <person name="Peterson S.W."/>
        </authorList>
    </citation>
    <scope>NUCLEOTIDE SEQUENCE [LARGE SCALE GENOMIC DNA]</scope>
    <source>
        <strain evidence="1 2">S285</strain>
    </source>
</reference>
<evidence type="ECO:0000313" key="2">
    <source>
        <dbReference type="Proteomes" id="UP000193978"/>
    </source>
</evidence>
<evidence type="ECO:0000313" key="1">
    <source>
        <dbReference type="EMBL" id="ARN81116.1"/>
    </source>
</evidence>
<dbReference type="EMBL" id="CP019948">
    <property type="protein sequence ID" value="ARN81116.1"/>
    <property type="molecule type" value="Genomic_DNA"/>
</dbReference>
<dbReference type="InterPro" id="IPR016084">
    <property type="entry name" value="Haem_Oase-like_multi-hlx"/>
</dbReference>
<dbReference type="AlphaFoldDB" id="A0A1W6MUC8"/>
<dbReference type="Pfam" id="PF14518">
    <property type="entry name" value="Haem_oxygenas_2"/>
    <property type="match status" value="1"/>
</dbReference>
<sequence length="225" mass="24722">MSFYGELLARTKTERDGFQSIPLIRAVMGGGGGVTRGMYLDFLTQAYHHVKHTFPLLASAAARTTDVSYQKALLAYMNEERGHDAWILDDIRAIGGDAEAVRDGRPGAACELMVAYSYYAIEHVSPFAMLGSVHVLEGVSVALAHGAANAIQATLGVRQEEGFSYLRSHGTLDIQHVAFFRELVDGFAEEEIREIVVHSSKMFYKLYGDIFRELGSRHGVTAYAA</sequence>
<dbReference type="SMART" id="SM01236">
    <property type="entry name" value="Haem_oxygenase_2"/>
    <property type="match status" value="1"/>
</dbReference>
<dbReference type="Gene3D" id="1.20.910.10">
    <property type="entry name" value="Heme oxygenase-like"/>
    <property type="match status" value="1"/>
</dbReference>
<protein>
    <submittedName>
        <fullName evidence="1">Heme oxygenase</fullName>
    </submittedName>
</protein>
<name>A0A1W6MUC8_9HYPH</name>
<dbReference type="OrthoDB" id="5177824at2"/>
<dbReference type="SUPFAM" id="SSF48613">
    <property type="entry name" value="Heme oxygenase-like"/>
    <property type="match status" value="1"/>
</dbReference>
<gene>
    <name evidence="1" type="ORF">B1812_08525</name>
</gene>
<dbReference type="RefSeq" id="WP_085771204.1">
    <property type="nucleotide sequence ID" value="NZ_AP027149.1"/>
</dbReference>
<dbReference type="Proteomes" id="UP000193978">
    <property type="component" value="Chromosome"/>
</dbReference>
<keyword evidence="2" id="KW-1185">Reference proteome</keyword>
<organism evidence="1 2">
    <name type="scientific">Methylocystis bryophila</name>
    <dbReference type="NCBI Taxonomy" id="655015"/>
    <lineage>
        <taxon>Bacteria</taxon>
        <taxon>Pseudomonadati</taxon>
        <taxon>Pseudomonadota</taxon>
        <taxon>Alphaproteobacteria</taxon>
        <taxon>Hyphomicrobiales</taxon>
        <taxon>Methylocystaceae</taxon>
        <taxon>Methylocystis</taxon>
    </lineage>
</organism>